<keyword evidence="3 5" id="KW-0067">ATP-binding</keyword>
<evidence type="ECO:0000313" key="5">
    <source>
        <dbReference type="EMBL" id="NMO97318.1"/>
    </source>
</evidence>
<dbReference type="SUPFAM" id="SSF52540">
    <property type="entry name" value="P-loop containing nucleoside triphosphate hydrolases"/>
    <property type="match status" value="1"/>
</dbReference>
<gene>
    <name evidence="5" type="ORF">HII30_16250</name>
</gene>
<evidence type="ECO:0000256" key="1">
    <source>
        <dbReference type="ARBA" id="ARBA00022448"/>
    </source>
</evidence>
<dbReference type="Pfam" id="PF00005">
    <property type="entry name" value="ABC_tran"/>
    <property type="match status" value="1"/>
</dbReference>
<evidence type="ECO:0000259" key="4">
    <source>
        <dbReference type="PROSITE" id="PS50893"/>
    </source>
</evidence>
<evidence type="ECO:0000256" key="3">
    <source>
        <dbReference type="ARBA" id="ARBA00022840"/>
    </source>
</evidence>
<dbReference type="GO" id="GO:0016887">
    <property type="term" value="F:ATP hydrolysis activity"/>
    <property type="evidence" value="ECO:0007669"/>
    <property type="project" value="InterPro"/>
</dbReference>
<dbReference type="PANTHER" id="PTHR42939">
    <property type="entry name" value="ABC TRANSPORTER ATP-BINDING PROTEIN ALBC-RELATED"/>
    <property type="match status" value="1"/>
</dbReference>
<dbReference type="RefSeq" id="WP_169506103.1">
    <property type="nucleotide sequence ID" value="NZ_JABBPN010000017.1"/>
</dbReference>
<dbReference type="InterPro" id="IPR003439">
    <property type="entry name" value="ABC_transporter-like_ATP-bd"/>
</dbReference>
<organism evidence="5 6">
    <name type="scientific">Paenibacillus lemnae</name>
    <dbReference type="NCBI Taxonomy" id="1330551"/>
    <lineage>
        <taxon>Bacteria</taxon>
        <taxon>Bacillati</taxon>
        <taxon>Bacillota</taxon>
        <taxon>Bacilli</taxon>
        <taxon>Bacillales</taxon>
        <taxon>Paenibacillaceae</taxon>
        <taxon>Paenibacillus</taxon>
    </lineage>
</organism>
<dbReference type="InterPro" id="IPR017871">
    <property type="entry name" value="ABC_transporter-like_CS"/>
</dbReference>
<sequence length="305" mass="34199">MENQVIELRDVLKKRRTKNIGPLSLAIPEGYVVALVGPNGSGKSTVLNMLIQAVLPDEGDIVWFGETYAEGLPLHIRKQIGFVPEQISMEERYLTADDAAAFRSQWYDTWDGYYFDELLSKFGVPRGVKLVKMSKGERRKYEIAAALAPRPKLLLLDEPSSGLDPFAWKLMISQLRECLKGGETTILLSTHIVDEVRRLADYIVLMHYGKVLGMVEKDSLLDNWKECWVTGDAELVQELPGVVSWKPEAAGALSFVTTACVEVERILQSAGIPILKTRGLELDEVLSLWIEGHTPAENGKMERRE</sequence>
<dbReference type="InterPro" id="IPR051782">
    <property type="entry name" value="ABC_Transporter_VariousFunc"/>
</dbReference>
<dbReference type="SMART" id="SM00382">
    <property type="entry name" value="AAA"/>
    <property type="match status" value="1"/>
</dbReference>
<proteinExistence type="predicted"/>
<dbReference type="InterPro" id="IPR027417">
    <property type="entry name" value="P-loop_NTPase"/>
</dbReference>
<dbReference type="PROSITE" id="PS50893">
    <property type="entry name" value="ABC_TRANSPORTER_2"/>
    <property type="match status" value="1"/>
</dbReference>
<dbReference type="Proteomes" id="UP000565468">
    <property type="component" value="Unassembled WGS sequence"/>
</dbReference>
<comment type="caution">
    <text evidence="5">The sequence shown here is derived from an EMBL/GenBank/DDBJ whole genome shotgun (WGS) entry which is preliminary data.</text>
</comment>
<reference evidence="5 6" key="1">
    <citation type="submission" date="2020-04" db="EMBL/GenBank/DDBJ databases">
        <title>Paenibacillus algicola sp. nov., a novel marine bacterium producing alginate lyase.</title>
        <authorList>
            <person name="Huang H."/>
        </authorList>
    </citation>
    <scope>NUCLEOTIDE SEQUENCE [LARGE SCALE GENOMIC DNA]</scope>
    <source>
        <strain evidence="5 6">L7-75</strain>
    </source>
</reference>
<dbReference type="EMBL" id="JABBPN010000017">
    <property type="protein sequence ID" value="NMO97318.1"/>
    <property type="molecule type" value="Genomic_DNA"/>
</dbReference>
<accession>A0A848M7Y8</accession>
<name>A0A848M7Y8_PAELE</name>
<dbReference type="CDD" id="cd03230">
    <property type="entry name" value="ABC_DR_subfamily_A"/>
    <property type="match status" value="1"/>
</dbReference>
<protein>
    <submittedName>
        <fullName evidence="5">ABC transporter ATP-binding protein</fullName>
    </submittedName>
</protein>
<dbReference type="PANTHER" id="PTHR42939:SF3">
    <property type="entry name" value="ABC TRANSPORTER ATP-BINDING COMPONENT"/>
    <property type="match status" value="1"/>
</dbReference>
<dbReference type="Gene3D" id="3.40.50.300">
    <property type="entry name" value="P-loop containing nucleotide triphosphate hydrolases"/>
    <property type="match status" value="1"/>
</dbReference>
<keyword evidence="6" id="KW-1185">Reference proteome</keyword>
<keyword evidence="1" id="KW-0813">Transport</keyword>
<evidence type="ECO:0000313" key="6">
    <source>
        <dbReference type="Proteomes" id="UP000565468"/>
    </source>
</evidence>
<dbReference type="InterPro" id="IPR003593">
    <property type="entry name" value="AAA+_ATPase"/>
</dbReference>
<evidence type="ECO:0000256" key="2">
    <source>
        <dbReference type="ARBA" id="ARBA00022741"/>
    </source>
</evidence>
<feature type="domain" description="ABC transporter" evidence="4">
    <location>
        <begin position="3"/>
        <end position="233"/>
    </location>
</feature>
<keyword evidence="2" id="KW-0547">Nucleotide-binding</keyword>
<dbReference type="GO" id="GO:0005524">
    <property type="term" value="F:ATP binding"/>
    <property type="evidence" value="ECO:0007669"/>
    <property type="project" value="UniProtKB-KW"/>
</dbReference>
<dbReference type="AlphaFoldDB" id="A0A848M7Y8"/>
<dbReference type="PROSITE" id="PS00211">
    <property type="entry name" value="ABC_TRANSPORTER_1"/>
    <property type="match status" value="1"/>
</dbReference>